<dbReference type="AlphaFoldDB" id="A0A645GAX3"/>
<sequence>MKSCARRAKLESERIDITAPDPADGKGFDNPLVSPLHRYGIFFIKRTFMLINHDSVLLQGFIAIAIKFLGEKTFTRSEWVS</sequence>
<protein>
    <submittedName>
        <fullName evidence="2">Uncharacterized protein</fullName>
    </submittedName>
</protein>
<comment type="caution">
    <text evidence="2">The sequence shown here is derived from an EMBL/GenBank/DDBJ whole genome shotgun (WGS) entry which is preliminary data.</text>
</comment>
<evidence type="ECO:0000256" key="1">
    <source>
        <dbReference type="SAM" id="MobiDB-lite"/>
    </source>
</evidence>
<evidence type="ECO:0000313" key="2">
    <source>
        <dbReference type="EMBL" id="MPN24051.1"/>
    </source>
</evidence>
<gene>
    <name evidence="2" type="ORF">SDC9_171445</name>
</gene>
<dbReference type="EMBL" id="VSSQ01072746">
    <property type="protein sequence ID" value="MPN24051.1"/>
    <property type="molecule type" value="Genomic_DNA"/>
</dbReference>
<organism evidence="2">
    <name type="scientific">bioreactor metagenome</name>
    <dbReference type="NCBI Taxonomy" id="1076179"/>
    <lineage>
        <taxon>unclassified sequences</taxon>
        <taxon>metagenomes</taxon>
        <taxon>ecological metagenomes</taxon>
    </lineage>
</organism>
<feature type="region of interest" description="Disordered" evidence="1">
    <location>
        <begin position="1"/>
        <end position="23"/>
    </location>
</feature>
<accession>A0A645GAX3</accession>
<name>A0A645GAX3_9ZZZZ</name>
<reference evidence="2" key="1">
    <citation type="submission" date="2019-08" db="EMBL/GenBank/DDBJ databases">
        <authorList>
            <person name="Kucharzyk K."/>
            <person name="Murdoch R.W."/>
            <person name="Higgins S."/>
            <person name="Loffler F."/>
        </authorList>
    </citation>
    <scope>NUCLEOTIDE SEQUENCE</scope>
</reference>
<proteinExistence type="predicted"/>